<evidence type="ECO:0000256" key="2">
    <source>
        <dbReference type="ARBA" id="ARBA00007647"/>
    </source>
</evidence>
<feature type="region of interest" description="Disordered" evidence="9">
    <location>
        <begin position="69"/>
        <end position="93"/>
    </location>
</feature>
<dbReference type="PANTHER" id="PTHR21461">
    <property type="entry name" value="GLYCOSYLTRANSFERASE FAMILY 92 PROTEIN"/>
    <property type="match status" value="1"/>
</dbReference>
<keyword evidence="11" id="KW-1185">Reference proteome</keyword>
<evidence type="ECO:0000256" key="4">
    <source>
        <dbReference type="ARBA" id="ARBA00022679"/>
    </source>
</evidence>
<comment type="caution">
    <text evidence="10">The sequence shown here is derived from an EMBL/GenBank/DDBJ whole genome shotgun (WGS) entry which is preliminary data.</text>
</comment>
<dbReference type="AlphaFoldDB" id="A0A811SCA2"/>
<comment type="subcellular location">
    <subcellularLocation>
        <location evidence="1">Membrane</location>
        <topology evidence="1">Single-pass membrane protein</topology>
    </subcellularLocation>
</comment>
<sequence>MQPPPPSPSPRRRATTRALLRLLFLVALSLAALLAFVTSTPSSSFTPARRALQLVPPRRHRQPLTTLRAVRRDEDRPTSPVAPRAVGQGQHDSDLSDLDAVLLPDWEVLVLLRPDDDDSLPSGNATCAFPGGATSPARLLGRMPASGRQAYTCAMPRPERRHSRPFRAPRLVVATLLSSAVDEEDAAPAAAAARSLTPEMMRWSGRLVYDSAALDGEDGVLVFAKGVNPRQGVNRDAADIRCIYYRRSTAAIGNGDRDVVASLPATTSAQQVFRCPPPPSTATAASPAEAQQLRVTLAVAGEDPIPSVATYTPPPPQDAETAQTTASKKKLTCACTMVRDVAKFLREWVVYHAAVGVDRFYLYDNGSGDDLEGQVCQLSAEGFHVSTHAWPWPKTQEAGFSYAAAAHRDSCEWMAFVDVDEFIFSPDWAGSSEPTKSMLRSVVTTFEPDVGQVMLGCKDFGPSGHTKHPKEGVTQGYTCRRRAEERHKSLVRLDSIAPSLMNSVHHFELRPEFKWEQSRDARVNHYKYQAWDEFKVKFRHRVSTYVADWTDRVNHGSKDRTPGLGFEAIEPAGWPHKFCEVEDTLLRDVTRRWFGVGFTKKLAHRTVGRTTHSSS</sequence>
<keyword evidence="6" id="KW-1133">Transmembrane helix</keyword>
<dbReference type="Pfam" id="PF01697">
    <property type="entry name" value="Glyco_transf_92"/>
    <property type="match status" value="1"/>
</dbReference>
<dbReference type="GO" id="GO:0016757">
    <property type="term" value="F:glycosyltransferase activity"/>
    <property type="evidence" value="ECO:0007669"/>
    <property type="project" value="UniProtKB-UniRule"/>
</dbReference>
<proteinExistence type="inferred from homology"/>
<evidence type="ECO:0000256" key="9">
    <source>
        <dbReference type="SAM" id="MobiDB-lite"/>
    </source>
</evidence>
<keyword evidence="4 8" id="KW-0808">Transferase</keyword>
<dbReference type="EC" id="2.4.1.-" evidence="8"/>
<dbReference type="Proteomes" id="UP000604825">
    <property type="component" value="Unassembled WGS sequence"/>
</dbReference>
<evidence type="ECO:0000256" key="8">
    <source>
        <dbReference type="RuleBase" id="RU366017"/>
    </source>
</evidence>
<evidence type="ECO:0000256" key="6">
    <source>
        <dbReference type="ARBA" id="ARBA00022989"/>
    </source>
</evidence>
<name>A0A811SCA2_9POAL</name>
<protein>
    <recommendedName>
        <fullName evidence="8">Glycosyltransferase family 92 protein</fullName>
        <ecNumber evidence="8">2.4.1.-</ecNumber>
    </recommendedName>
</protein>
<dbReference type="EMBL" id="CAJGYO010000019">
    <property type="protein sequence ID" value="CAD6338198.1"/>
    <property type="molecule type" value="Genomic_DNA"/>
</dbReference>
<evidence type="ECO:0000313" key="11">
    <source>
        <dbReference type="Proteomes" id="UP000604825"/>
    </source>
</evidence>
<evidence type="ECO:0000256" key="3">
    <source>
        <dbReference type="ARBA" id="ARBA00022676"/>
    </source>
</evidence>
<dbReference type="GO" id="GO:0005737">
    <property type="term" value="C:cytoplasm"/>
    <property type="evidence" value="ECO:0007669"/>
    <property type="project" value="TreeGrafter"/>
</dbReference>
<evidence type="ECO:0000256" key="7">
    <source>
        <dbReference type="ARBA" id="ARBA00023136"/>
    </source>
</evidence>
<keyword evidence="5" id="KW-0812">Transmembrane</keyword>
<dbReference type="GO" id="GO:0016020">
    <property type="term" value="C:membrane"/>
    <property type="evidence" value="ECO:0007669"/>
    <property type="project" value="UniProtKB-SubCell"/>
</dbReference>
<reference evidence="10" key="1">
    <citation type="submission" date="2020-10" db="EMBL/GenBank/DDBJ databases">
        <authorList>
            <person name="Han B."/>
            <person name="Lu T."/>
            <person name="Zhao Q."/>
            <person name="Huang X."/>
            <person name="Zhao Y."/>
        </authorList>
    </citation>
    <scope>NUCLEOTIDE SEQUENCE</scope>
</reference>
<comment type="similarity">
    <text evidence="2 8">Belongs to the glycosyltransferase 92 family.</text>
</comment>
<dbReference type="PANTHER" id="PTHR21461:SF69">
    <property type="entry name" value="GLYCOSYLTRANSFERASE FAMILY 92 PROTEIN"/>
    <property type="match status" value="1"/>
</dbReference>
<evidence type="ECO:0000256" key="1">
    <source>
        <dbReference type="ARBA" id="ARBA00004167"/>
    </source>
</evidence>
<dbReference type="InterPro" id="IPR008166">
    <property type="entry name" value="Glyco_transf_92"/>
</dbReference>
<evidence type="ECO:0000313" key="10">
    <source>
        <dbReference type="EMBL" id="CAD6338198.1"/>
    </source>
</evidence>
<organism evidence="10 11">
    <name type="scientific">Miscanthus lutarioriparius</name>
    <dbReference type="NCBI Taxonomy" id="422564"/>
    <lineage>
        <taxon>Eukaryota</taxon>
        <taxon>Viridiplantae</taxon>
        <taxon>Streptophyta</taxon>
        <taxon>Embryophyta</taxon>
        <taxon>Tracheophyta</taxon>
        <taxon>Spermatophyta</taxon>
        <taxon>Magnoliopsida</taxon>
        <taxon>Liliopsida</taxon>
        <taxon>Poales</taxon>
        <taxon>Poaceae</taxon>
        <taxon>PACMAD clade</taxon>
        <taxon>Panicoideae</taxon>
        <taxon>Andropogonodae</taxon>
        <taxon>Andropogoneae</taxon>
        <taxon>Saccharinae</taxon>
        <taxon>Miscanthus</taxon>
    </lineage>
</organism>
<keyword evidence="3 8" id="KW-0328">Glycosyltransferase</keyword>
<evidence type="ECO:0000256" key="5">
    <source>
        <dbReference type="ARBA" id="ARBA00022692"/>
    </source>
</evidence>
<dbReference type="OrthoDB" id="2526284at2759"/>
<keyword evidence="7" id="KW-0472">Membrane</keyword>
<accession>A0A811SCA2</accession>
<gene>
    <name evidence="10" type="ORF">NCGR_LOCUS62296</name>
</gene>